<dbReference type="PANTHER" id="PTHR24421:SF10">
    <property type="entry name" value="NITRATE_NITRITE SENSOR PROTEIN NARQ"/>
    <property type="match status" value="1"/>
</dbReference>
<keyword evidence="3" id="KW-0597">Phosphoprotein</keyword>
<evidence type="ECO:0000256" key="9">
    <source>
        <dbReference type="SAM" id="Phobius"/>
    </source>
</evidence>
<evidence type="ECO:0000256" key="5">
    <source>
        <dbReference type="ARBA" id="ARBA00022741"/>
    </source>
</evidence>
<dbReference type="InterPro" id="IPR003594">
    <property type="entry name" value="HATPase_dom"/>
</dbReference>
<dbReference type="KEGG" id="aser:Asera_25260"/>
<keyword evidence="12" id="KW-1185">Reference proteome</keyword>
<accession>A0A810L2M5</accession>
<gene>
    <name evidence="11" type="ORF">Asera_25260</name>
</gene>
<dbReference type="AlphaFoldDB" id="A0A810L2M5"/>
<dbReference type="GO" id="GO:0005524">
    <property type="term" value="F:ATP binding"/>
    <property type="evidence" value="ECO:0007669"/>
    <property type="project" value="UniProtKB-KW"/>
</dbReference>
<evidence type="ECO:0000256" key="6">
    <source>
        <dbReference type="ARBA" id="ARBA00022777"/>
    </source>
</evidence>
<keyword evidence="5" id="KW-0547">Nucleotide-binding</keyword>
<dbReference type="InterPro" id="IPR011712">
    <property type="entry name" value="Sig_transdc_His_kin_sub3_dim/P"/>
</dbReference>
<dbReference type="RefSeq" id="WP_030445758.1">
    <property type="nucleotide sequence ID" value="NZ_AP023354.1"/>
</dbReference>
<evidence type="ECO:0000256" key="3">
    <source>
        <dbReference type="ARBA" id="ARBA00022553"/>
    </source>
</evidence>
<dbReference type="OrthoDB" id="4198152at2"/>
<dbReference type="GO" id="GO:0016020">
    <property type="term" value="C:membrane"/>
    <property type="evidence" value="ECO:0007669"/>
    <property type="project" value="InterPro"/>
</dbReference>
<keyword evidence="9" id="KW-1133">Transmembrane helix</keyword>
<sequence>MRYLPRPARAVAALLVGALTVPFDALVLAAAGLAVLVTLGRPAPRRVVGAALRRLTAAELSRATRWPATRPDPPHVARGVGYLLVRLGLGLLGGAVLTLFGAGLVAGVRLVAGWLTGRPLDGITPSWPIVGYLAAAGLVLAFLAVQGMIAVAALDLRWANWAVRPGRAALEHRIDELSVSRAAVVAAVDGERRRIERDLHDGVQQRLVALGMLLGRARRATDPQRSTDLLRAAHEESRRALVELREVAWRVYPSALDSAGLPAALESVAERAGLPVRLDHRLRARPPAGVEAACYFVVCEAITNAAKHATARAATVRLTEAAGVIRIEVHDDGCGGADPAGPGLSGLARRLAAVDGRLSVFSPPGGPTLVTAEIPACAAEPSCG</sequence>
<dbReference type="GO" id="GO:0000155">
    <property type="term" value="F:phosphorelay sensor kinase activity"/>
    <property type="evidence" value="ECO:0007669"/>
    <property type="project" value="InterPro"/>
</dbReference>
<evidence type="ECO:0000313" key="11">
    <source>
        <dbReference type="EMBL" id="BCJ28418.1"/>
    </source>
</evidence>
<dbReference type="PANTHER" id="PTHR24421">
    <property type="entry name" value="NITRATE/NITRITE SENSOR PROTEIN NARX-RELATED"/>
    <property type="match status" value="1"/>
</dbReference>
<reference evidence="11" key="1">
    <citation type="submission" date="2020-08" db="EMBL/GenBank/DDBJ databases">
        <title>Whole genome shotgun sequence of Actinocatenispora sera NBRC 101916.</title>
        <authorList>
            <person name="Komaki H."/>
            <person name="Tamura T."/>
        </authorList>
    </citation>
    <scope>NUCLEOTIDE SEQUENCE</scope>
    <source>
        <strain evidence="11">NBRC 101916</strain>
    </source>
</reference>
<evidence type="ECO:0000256" key="4">
    <source>
        <dbReference type="ARBA" id="ARBA00022679"/>
    </source>
</evidence>
<dbReference type="SMART" id="SM00387">
    <property type="entry name" value="HATPase_c"/>
    <property type="match status" value="1"/>
</dbReference>
<evidence type="ECO:0000313" key="12">
    <source>
        <dbReference type="Proteomes" id="UP000680750"/>
    </source>
</evidence>
<keyword evidence="9" id="KW-0812">Transmembrane</keyword>
<dbReference type="EC" id="2.7.13.3" evidence="2"/>
<evidence type="ECO:0000256" key="2">
    <source>
        <dbReference type="ARBA" id="ARBA00012438"/>
    </source>
</evidence>
<comment type="catalytic activity">
    <reaction evidence="1">
        <text>ATP + protein L-histidine = ADP + protein N-phospho-L-histidine.</text>
        <dbReference type="EC" id="2.7.13.3"/>
    </reaction>
</comment>
<dbReference type="GO" id="GO:0046983">
    <property type="term" value="F:protein dimerization activity"/>
    <property type="evidence" value="ECO:0007669"/>
    <property type="project" value="InterPro"/>
</dbReference>
<dbReference type="InterPro" id="IPR036890">
    <property type="entry name" value="HATPase_C_sf"/>
</dbReference>
<proteinExistence type="predicted"/>
<keyword evidence="4" id="KW-0808">Transferase</keyword>
<evidence type="ECO:0000256" key="1">
    <source>
        <dbReference type="ARBA" id="ARBA00000085"/>
    </source>
</evidence>
<keyword evidence="6" id="KW-0418">Kinase</keyword>
<name>A0A810L2M5_9ACTN</name>
<feature type="transmembrane region" description="Helical" evidence="9">
    <location>
        <begin position="83"/>
        <end position="108"/>
    </location>
</feature>
<keyword evidence="9" id="KW-0472">Membrane</keyword>
<dbReference type="EMBL" id="AP023354">
    <property type="protein sequence ID" value="BCJ28418.1"/>
    <property type="molecule type" value="Genomic_DNA"/>
</dbReference>
<feature type="domain" description="Histidine kinase/HSP90-like ATPase" evidence="10">
    <location>
        <begin position="289"/>
        <end position="378"/>
    </location>
</feature>
<dbReference type="SUPFAM" id="SSF55874">
    <property type="entry name" value="ATPase domain of HSP90 chaperone/DNA topoisomerase II/histidine kinase"/>
    <property type="match status" value="1"/>
</dbReference>
<evidence type="ECO:0000256" key="7">
    <source>
        <dbReference type="ARBA" id="ARBA00022840"/>
    </source>
</evidence>
<dbReference type="InterPro" id="IPR050482">
    <property type="entry name" value="Sensor_HK_TwoCompSys"/>
</dbReference>
<organism evidence="11 12">
    <name type="scientific">Actinocatenispora sera</name>
    <dbReference type="NCBI Taxonomy" id="390989"/>
    <lineage>
        <taxon>Bacteria</taxon>
        <taxon>Bacillati</taxon>
        <taxon>Actinomycetota</taxon>
        <taxon>Actinomycetes</taxon>
        <taxon>Micromonosporales</taxon>
        <taxon>Micromonosporaceae</taxon>
        <taxon>Actinocatenispora</taxon>
    </lineage>
</organism>
<evidence type="ECO:0000256" key="8">
    <source>
        <dbReference type="ARBA" id="ARBA00023012"/>
    </source>
</evidence>
<dbReference type="Proteomes" id="UP000680750">
    <property type="component" value="Chromosome"/>
</dbReference>
<keyword evidence="8" id="KW-0902">Two-component regulatory system</keyword>
<dbReference type="Gene3D" id="3.30.565.10">
    <property type="entry name" value="Histidine kinase-like ATPase, C-terminal domain"/>
    <property type="match status" value="1"/>
</dbReference>
<evidence type="ECO:0000259" key="10">
    <source>
        <dbReference type="SMART" id="SM00387"/>
    </source>
</evidence>
<dbReference type="Pfam" id="PF07730">
    <property type="entry name" value="HisKA_3"/>
    <property type="match status" value="1"/>
</dbReference>
<feature type="transmembrane region" description="Helical" evidence="9">
    <location>
        <begin position="129"/>
        <end position="154"/>
    </location>
</feature>
<protein>
    <recommendedName>
        <fullName evidence="2">histidine kinase</fullName>
        <ecNumber evidence="2">2.7.13.3</ecNumber>
    </recommendedName>
</protein>
<dbReference type="Gene3D" id="1.20.5.1930">
    <property type="match status" value="1"/>
</dbReference>
<keyword evidence="7" id="KW-0067">ATP-binding</keyword>
<dbReference type="Pfam" id="PF02518">
    <property type="entry name" value="HATPase_c"/>
    <property type="match status" value="1"/>
</dbReference>